<dbReference type="Gene3D" id="1.25.40.10">
    <property type="entry name" value="Tetratricopeptide repeat domain"/>
    <property type="match status" value="1"/>
</dbReference>
<sequence length="358" mass="39882">MEYGPISFYAIFIAVVVLGGSLGGLLQAMRSTSSYKFRKPKFKSANSAAPEYWDLGGFGVILAGVISAFMAIGVLTMAGAADFSPVSKYAFKSYQNGEHDSHHQNNDEILIPVAMFSSAHNDNAVEINRIIKVVVEHNLKRENDSITGSDKAFWTWIKIFSFSILSGFGGVGLVSSAYKRYVGEDEFNDIQQKVKEEYEIARKNTVEIALQRARELIANTQYDEAIKVCDDILTNIHPNHARAIGIKARALSRDGKLAEAIKLLESALSISDMSESVRARMHWNIACYQTRIDFSEGLPEELDCMVRTLGEIRSHLERAIALDEHLRLKLPDGESDLIVLKSLSSRGQDWFDNLVRAQ</sequence>
<gene>
    <name evidence="2" type="ORF">F9Y85_16425</name>
    <name evidence="3" type="ORF">R5H13_14075</name>
</gene>
<dbReference type="EMBL" id="WEIA01000011">
    <property type="protein sequence ID" value="NLR22861.1"/>
    <property type="molecule type" value="Genomic_DNA"/>
</dbReference>
<organism evidence="2 4">
    <name type="scientific">Pseudoalteromonas maricaloris</name>
    <dbReference type="NCBI Taxonomy" id="184924"/>
    <lineage>
        <taxon>Bacteria</taxon>
        <taxon>Pseudomonadati</taxon>
        <taxon>Pseudomonadota</taxon>
        <taxon>Gammaproteobacteria</taxon>
        <taxon>Alteromonadales</taxon>
        <taxon>Pseudoalteromonadaceae</taxon>
        <taxon>Pseudoalteromonas</taxon>
    </lineage>
</organism>
<dbReference type="GeneID" id="98336705"/>
<evidence type="ECO:0000313" key="4">
    <source>
        <dbReference type="Proteomes" id="UP000646877"/>
    </source>
</evidence>
<keyword evidence="5" id="KW-1185">Reference proteome</keyword>
<dbReference type="RefSeq" id="WP_010372068.1">
    <property type="nucleotide sequence ID" value="NZ_CBCSDF010000012.1"/>
</dbReference>
<evidence type="ECO:0000313" key="5">
    <source>
        <dbReference type="Proteomes" id="UP001304419"/>
    </source>
</evidence>
<keyword evidence="1" id="KW-1133">Transmembrane helix</keyword>
<reference evidence="3 5" key="2">
    <citation type="submission" date="2023-10" db="EMBL/GenBank/DDBJ databases">
        <title>To unveil natural product biosynthetic capacity in Pseudoalteromonas.</title>
        <authorList>
            <person name="Wang J."/>
        </authorList>
    </citation>
    <scope>NUCLEOTIDE SEQUENCE [LARGE SCALE GENOMIC DNA]</scope>
    <source>
        <strain evidence="3 5">DSM 15914</strain>
    </source>
</reference>
<dbReference type="Proteomes" id="UP001304419">
    <property type="component" value="Chromosome 1"/>
</dbReference>
<reference evidence="2" key="1">
    <citation type="submission" date="2019-10" db="EMBL/GenBank/DDBJ databases">
        <authorList>
            <person name="Paulsen S."/>
        </authorList>
    </citation>
    <scope>NUCLEOTIDE SEQUENCE</scope>
    <source>
        <strain evidence="2">LMG 19692</strain>
    </source>
</reference>
<evidence type="ECO:0000256" key="1">
    <source>
        <dbReference type="SAM" id="Phobius"/>
    </source>
</evidence>
<protein>
    <submittedName>
        <fullName evidence="2">Tetratricopeptide repeat protein</fullName>
    </submittedName>
</protein>
<feature type="transmembrane region" description="Helical" evidence="1">
    <location>
        <begin position="153"/>
        <end position="174"/>
    </location>
</feature>
<proteinExistence type="predicted"/>
<feature type="transmembrane region" description="Helical" evidence="1">
    <location>
        <begin position="52"/>
        <end position="78"/>
    </location>
</feature>
<dbReference type="Proteomes" id="UP000646877">
    <property type="component" value="Unassembled WGS sequence"/>
</dbReference>
<dbReference type="SUPFAM" id="SSF48452">
    <property type="entry name" value="TPR-like"/>
    <property type="match status" value="1"/>
</dbReference>
<name>A0A8I2H9Z4_9GAMM</name>
<dbReference type="InterPro" id="IPR011990">
    <property type="entry name" value="TPR-like_helical_dom_sf"/>
</dbReference>
<evidence type="ECO:0000313" key="3">
    <source>
        <dbReference type="EMBL" id="WOX27770.1"/>
    </source>
</evidence>
<keyword evidence="1" id="KW-0812">Transmembrane</keyword>
<keyword evidence="1" id="KW-0472">Membrane</keyword>
<evidence type="ECO:0000313" key="2">
    <source>
        <dbReference type="EMBL" id="NLR22861.1"/>
    </source>
</evidence>
<feature type="transmembrane region" description="Helical" evidence="1">
    <location>
        <begin position="6"/>
        <end position="31"/>
    </location>
</feature>
<dbReference type="AlphaFoldDB" id="A0A8I2H9Z4"/>
<dbReference type="EMBL" id="CP137578">
    <property type="protein sequence ID" value="WOX27770.1"/>
    <property type="molecule type" value="Genomic_DNA"/>
</dbReference>
<accession>A0A8I2H9Z4</accession>